<keyword evidence="2" id="KW-1185">Reference proteome</keyword>
<comment type="caution">
    <text evidence="1">The sequence shown here is derived from an EMBL/GenBank/DDBJ whole genome shotgun (WGS) entry which is preliminary data.</text>
</comment>
<protein>
    <submittedName>
        <fullName evidence="1">Uncharacterized protein</fullName>
    </submittedName>
</protein>
<organism evidence="1 2">
    <name type="scientific">Eretmocerus hayati</name>
    <dbReference type="NCBI Taxonomy" id="131215"/>
    <lineage>
        <taxon>Eukaryota</taxon>
        <taxon>Metazoa</taxon>
        <taxon>Ecdysozoa</taxon>
        <taxon>Arthropoda</taxon>
        <taxon>Hexapoda</taxon>
        <taxon>Insecta</taxon>
        <taxon>Pterygota</taxon>
        <taxon>Neoptera</taxon>
        <taxon>Endopterygota</taxon>
        <taxon>Hymenoptera</taxon>
        <taxon>Apocrita</taxon>
        <taxon>Proctotrupomorpha</taxon>
        <taxon>Chalcidoidea</taxon>
        <taxon>Aphelinidae</taxon>
        <taxon>Aphelininae</taxon>
        <taxon>Eretmocerus</taxon>
    </lineage>
</organism>
<dbReference type="Proteomes" id="UP001239111">
    <property type="component" value="Chromosome 1"/>
</dbReference>
<reference evidence="1" key="1">
    <citation type="submission" date="2023-04" db="EMBL/GenBank/DDBJ databases">
        <title>A chromosome-level genome assembly of the parasitoid wasp Eretmocerus hayati.</title>
        <authorList>
            <person name="Zhong Y."/>
            <person name="Liu S."/>
            <person name="Liu Y."/>
        </authorList>
    </citation>
    <scope>NUCLEOTIDE SEQUENCE</scope>
    <source>
        <strain evidence="1">ZJU_SS_LIU_2023</strain>
    </source>
</reference>
<gene>
    <name evidence="1" type="ORF">QAD02_021382</name>
</gene>
<proteinExistence type="predicted"/>
<evidence type="ECO:0000313" key="1">
    <source>
        <dbReference type="EMBL" id="KAJ8685589.1"/>
    </source>
</evidence>
<evidence type="ECO:0000313" key="2">
    <source>
        <dbReference type="Proteomes" id="UP001239111"/>
    </source>
</evidence>
<sequence>MPVTAGRLKSNSRSTTVTSGLSNGDAARSDHHVHPNNDHPIIDGSHLADLNTRDFNGECRLEEGGGDQIMGTNADQKSSQNQLVPYHHKEIYPIEEDDDVREESFTRGPYQPTHHETQHVEATSISRNFPINEYQDESTLLPLYEPLNPYKIKFRNGSRIVNSN</sequence>
<accession>A0ACC2PQJ5</accession>
<name>A0ACC2PQJ5_9HYME</name>
<dbReference type="EMBL" id="CM056741">
    <property type="protein sequence ID" value="KAJ8685589.1"/>
    <property type="molecule type" value="Genomic_DNA"/>
</dbReference>